<dbReference type="PANTHER" id="PTHR33408:SF2">
    <property type="entry name" value="TRANSPOSASE DDE DOMAIN-CONTAINING PROTEIN"/>
    <property type="match status" value="1"/>
</dbReference>
<dbReference type="Proteomes" id="UP000018372">
    <property type="component" value="Unassembled WGS sequence"/>
</dbReference>
<protein>
    <recommendedName>
        <fullName evidence="2">Transposase DDE domain-containing protein</fullName>
    </recommendedName>
</protein>
<dbReference type="InterPro" id="IPR025668">
    <property type="entry name" value="Tnp_DDE_dom"/>
</dbReference>
<organism evidence="3 4">
    <name type="scientific">Phocaeicola plebeius CAG:211</name>
    <dbReference type="NCBI Taxonomy" id="1263052"/>
    <lineage>
        <taxon>Bacteria</taxon>
        <taxon>Pseudomonadati</taxon>
        <taxon>Bacteroidota</taxon>
        <taxon>Bacteroidia</taxon>
        <taxon>Bacteroidales</taxon>
        <taxon>Bacteroidaceae</taxon>
        <taxon>Phocaeicola</taxon>
    </lineage>
</organism>
<dbReference type="AlphaFoldDB" id="R5VFT4"/>
<evidence type="ECO:0000313" key="3">
    <source>
        <dbReference type="EMBL" id="CCZ86789.1"/>
    </source>
</evidence>
<proteinExistence type="predicted"/>
<dbReference type="EMBL" id="CBAT010000069">
    <property type="protein sequence ID" value="CCZ86789.1"/>
    <property type="molecule type" value="Genomic_DNA"/>
</dbReference>
<dbReference type="PANTHER" id="PTHR33408">
    <property type="entry name" value="TRANSPOSASE"/>
    <property type="match status" value="1"/>
</dbReference>
<comment type="caution">
    <text evidence="3">The sequence shown here is derived from an EMBL/GenBank/DDBJ whole genome shotgun (WGS) entry which is preliminary data.</text>
</comment>
<reference evidence="3" key="1">
    <citation type="submission" date="2012-11" db="EMBL/GenBank/DDBJ databases">
        <title>Dependencies among metagenomic species, viruses, plasmids and units of genetic variation.</title>
        <authorList>
            <person name="Nielsen H.B."/>
            <person name="Almeida M."/>
            <person name="Juncker A.S."/>
            <person name="Rasmussen S."/>
            <person name="Li J."/>
            <person name="Sunagawa S."/>
            <person name="Plichta D."/>
            <person name="Gautier L."/>
            <person name="Le Chatelier E."/>
            <person name="Peletier E."/>
            <person name="Bonde I."/>
            <person name="Nielsen T."/>
            <person name="Manichanh C."/>
            <person name="Arumugam M."/>
            <person name="Batto J."/>
            <person name="Santos M.B.Q.D."/>
            <person name="Blom N."/>
            <person name="Borruel N."/>
            <person name="Burgdorf K.S."/>
            <person name="Boumezbeur F."/>
            <person name="Casellas F."/>
            <person name="Dore J."/>
            <person name="Guarner F."/>
            <person name="Hansen T."/>
            <person name="Hildebrand F."/>
            <person name="Kaas R.S."/>
            <person name="Kennedy S."/>
            <person name="Kristiansen K."/>
            <person name="Kultima J.R."/>
            <person name="Leonard P."/>
            <person name="Levenez F."/>
            <person name="Lund O."/>
            <person name="Moumen B."/>
            <person name="Le Paslier D."/>
            <person name="Pons N."/>
            <person name="Pedersen O."/>
            <person name="Prifti E."/>
            <person name="Qin J."/>
            <person name="Raes J."/>
            <person name="Tap J."/>
            <person name="Tims S."/>
            <person name="Ussery D.W."/>
            <person name="Yamada T."/>
            <person name="MetaHit consortium"/>
            <person name="Renault P."/>
            <person name="Sicheritz-Ponten T."/>
            <person name="Bork P."/>
            <person name="Wang J."/>
            <person name="Brunak S."/>
            <person name="Ehrlich S.D."/>
        </authorList>
    </citation>
    <scope>NUCLEOTIDE SEQUENCE [LARGE SCALE GENOMIC DNA]</scope>
</reference>
<evidence type="ECO:0000313" key="4">
    <source>
        <dbReference type="Proteomes" id="UP000018372"/>
    </source>
</evidence>
<dbReference type="Pfam" id="PF13751">
    <property type="entry name" value="DDE_Tnp_1_6"/>
    <property type="match status" value="1"/>
</dbReference>
<accession>R5VFT4</accession>
<evidence type="ECO:0000256" key="1">
    <source>
        <dbReference type="SAM" id="MobiDB-lite"/>
    </source>
</evidence>
<feature type="region of interest" description="Disordered" evidence="1">
    <location>
        <begin position="28"/>
        <end position="50"/>
    </location>
</feature>
<sequence>MAQENACIENTTTEFTPSMLTDMISELKASLENVPPPSDKEEKKAKRQKTKQIKVLESHCEKLAEYNRHMRILGKRNSYSKTDPDATFMHMKEDPMGNGQLKPGYNLQIGTENQFMLDFGLYHNPTDTLTLIPFENSFHERYNRFPLEGVADSGYGSEENYRFMDENGIEAYVKYNFFHKEQRADKYVTNPFKQENLYYNEEKDYYVCPMGQHMERTGVRHYRTESGYIAESVAYRAARCEGCPLRCMCFSSKSKRRTIEVNHRLKEYKQKARERLTSEKGFKHRGQRCIEPEAVFGQIKYDMGYKRFRHFGKDKVTMDFAFFAIAFNIKKMCAKIKNQKMTDKNYKNIRVA</sequence>
<evidence type="ECO:0000259" key="2">
    <source>
        <dbReference type="Pfam" id="PF13751"/>
    </source>
</evidence>
<gene>
    <name evidence="3" type="ORF">BN536_01639</name>
</gene>
<name>R5VFT4_9BACT</name>
<feature type="domain" description="Transposase DDE" evidence="2">
    <location>
        <begin position="207"/>
        <end position="333"/>
    </location>
</feature>